<protein>
    <submittedName>
        <fullName evidence="2">Uncharacterized protein</fullName>
    </submittedName>
</protein>
<dbReference type="RefSeq" id="WP_179981061.1">
    <property type="nucleotide sequence ID" value="NZ_LT608333.1"/>
</dbReference>
<gene>
    <name evidence="2" type="ORF">KL86DES1_21804</name>
</gene>
<evidence type="ECO:0000313" key="2">
    <source>
        <dbReference type="EMBL" id="SCM74218.1"/>
    </source>
</evidence>
<proteinExistence type="predicted"/>
<name>A0A212L9N1_9BACT</name>
<feature type="transmembrane region" description="Helical" evidence="1">
    <location>
        <begin position="36"/>
        <end position="61"/>
    </location>
</feature>
<evidence type="ECO:0000256" key="1">
    <source>
        <dbReference type="SAM" id="Phobius"/>
    </source>
</evidence>
<organism evidence="2">
    <name type="scientific">uncultured Desulfovibrio sp</name>
    <dbReference type="NCBI Taxonomy" id="167968"/>
    <lineage>
        <taxon>Bacteria</taxon>
        <taxon>Pseudomonadati</taxon>
        <taxon>Thermodesulfobacteriota</taxon>
        <taxon>Desulfovibrionia</taxon>
        <taxon>Desulfovibrionales</taxon>
        <taxon>Desulfovibrionaceae</taxon>
        <taxon>Desulfovibrio</taxon>
        <taxon>environmental samples</taxon>
    </lineage>
</organism>
<feature type="transmembrane region" description="Helical" evidence="1">
    <location>
        <begin position="12"/>
        <end position="30"/>
    </location>
</feature>
<dbReference type="EMBL" id="FMJC01000002">
    <property type="protein sequence ID" value="SCM74218.1"/>
    <property type="molecule type" value="Genomic_DNA"/>
</dbReference>
<keyword evidence="1" id="KW-0472">Membrane</keyword>
<dbReference type="AlphaFoldDB" id="A0A212L9N1"/>
<reference evidence="2" key="1">
    <citation type="submission" date="2016-08" db="EMBL/GenBank/DDBJ databases">
        <authorList>
            <person name="Seilhamer J.J."/>
        </authorList>
    </citation>
    <scope>NUCLEOTIDE SEQUENCE</scope>
    <source>
        <strain evidence="2">86-1</strain>
    </source>
</reference>
<sequence>MNSYKQHLYISGIRITANALMVAAVFAAMYQSSHSFNSAELVFCVWFFGITIPLWAGAFWLTRLVRRRFPAEGESMVELPRKGLSLVSWRVLESSRHSLTVQRS</sequence>
<accession>A0A212L9N1</accession>
<keyword evidence="1" id="KW-1133">Transmembrane helix</keyword>
<keyword evidence="1" id="KW-0812">Transmembrane</keyword>